<reference evidence="1 2" key="1">
    <citation type="submission" date="2019-09" db="EMBL/GenBank/DDBJ databases">
        <title>Genome sequence of Roseospira marina, one of the more divergent members of the non-sulfur purple photosynthetic bacterial family, the Rhodospirillaceae.</title>
        <authorList>
            <person name="Meyer T."/>
            <person name="Kyndt J."/>
        </authorList>
    </citation>
    <scope>NUCLEOTIDE SEQUENCE [LARGE SCALE GENOMIC DNA]</scope>
    <source>
        <strain evidence="1 2">DSM 15113</strain>
    </source>
</reference>
<dbReference type="EMBL" id="VWPJ01000010">
    <property type="protein sequence ID" value="KAA5605235.1"/>
    <property type="molecule type" value="Genomic_DNA"/>
</dbReference>
<proteinExistence type="predicted"/>
<accession>A0A5M6IBW8</accession>
<gene>
    <name evidence="1" type="ORF">F1188_11730</name>
</gene>
<protein>
    <submittedName>
        <fullName evidence="1">Uncharacterized protein</fullName>
    </submittedName>
</protein>
<dbReference type="RefSeq" id="WP_150062615.1">
    <property type="nucleotide sequence ID" value="NZ_JACHII010000008.1"/>
</dbReference>
<keyword evidence="2" id="KW-1185">Reference proteome</keyword>
<dbReference type="Proteomes" id="UP000324065">
    <property type="component" value="Unassembled WGS sequence"/>
</dbReference>
<organism evidence="1 2">
    <name type="scientific">Roseospira marina</name>
    <dbReference type="NCBI Taxonomy" id="140057"/>
    <lineage>
        <taxon>Bacteria</taxon>
        <taxon>Pseudomonadati</taxon>
        <taxon>Pseudomonadota</taxon>
        <taxon>Alphaproteobacteria</taxon>
        <taxon>Rhodospirillales</taxon>
        <taxon>Rhodospirillaceae</taxon>
        <taxon>Roseospira</taxon>
    </lineage>
</organism>
<sequence>MSLSSSKTLSLTWEWAADRAPTGRLLMEVTRIRKEGGGLFGLRKTPSLIDTMPEGHVVTGVVLQGDADVGRPVSLRMPGFEIPDIAAGDRVGLGLIGDETCICMVPVPADLAEEQIEGWLGSFACES</sequence>
<evidence type="ECO:0000313" key="1">
    <source>
        <dbReference type="EMBL" id="KAA5605235.1"/>
    </source>
</evidence>
<dbReference type="AlphaFoldDB" id="A0A5M6IBW8"/>
<name>A0A5M6IBW8_9PROT</name>
<evidence type="ECO:0000313" key="2">
    <source>
        <dbReference type="Proteomes" id="UP000324065"/>
    </source>
</evidence>
<comment type="caution">
    <text evidence="1">The sequence shown here is derived from an EMBL/GenBank/DDBJ whole genome shotgun (WGS) entry which is preliminary data.</text>
</comment>
<dbReference type="OrthoDB" id="7061890at2"/>